<dbReference type="Proteomes" id="UP000283063">
    <property type="component" value="Plasmid pW43A"/>
</dbReference>
<dbReference type="SMART" id="SM00028">
    <property type="entry name" value="TPR"/>
    <property type="match status" value="3"/>
</dbReference>
<dbReference type="Pfam" id="PF13512">
    <property type="entry name" value="TPR_18"/>
    <property type="match status" value="1"/>
</dbReference>
<dbReference type="EMBL" id="CP033220">
    <property type="protein sequence ID" value="AZV80623.1"/>
    <property type="molecule type" value="Genomic_DNA"/>
</dbReference>
<dbReference type="KEGG" id="sedi:EBB79_21910"/>
<feature type="compositionally biased region" description="Basic and acidic residues" evidence="4">
    <location>
        <begin position="327"/>
        <end position="343"/>
    </location>
</feature>
<keyword evidence="6" id="KW-0614">Plasmid</keyword>
<organism evidence="6 7">
    <name type="scientific">Parasedimentitalea marina</name>
    <dbReference type="NCBI Taxonomy" id="2483033"/>
    <lineage>
        <taxon>Bacteria</taxon>
        <taxon>Pseudomonadati</taxon>
        <taxon>Pseudomonadota</taxon>
        <taxon>Alphaproteobacteria</taxon>
        <taxon>Rhodobacterales</taxon>
        <taxon>Paracoccaceae</taxon>
        <taxon>Parasedimentitalea</taxon>
    </lineage>
</organism>
<dbReference type="GO" id="GO:0046813">
    <property type="term" value="P:receptor-mediated virion attachment to host cell"/>
    <property type="evidence" value="ECO:0007669"/>
    <property type="project" value="TreeGrafter"/>
</dbReference>
<protein>
    <submittedName>
        <fullName evidence="6">Outer membrane protein assembly factor BamD</fullName>
    </submittedName>
</protein>
<dbReference type="AlphaFoldDB" id="A0A3T0N9B9"/>
<feature type="repeat" description="TPR" evidence="3">
    <location>
        <begin position="419"/>
        <end position="452"/>
    </location>
</feature>
<dbReference type="InterPro" id="IPR014982">
    <property type="entry name" value="GSCFA"/>
</dbReference>
<dbReference type="GO" id="GO:0009279">
    <property type="term" value="C:cell outer membrane"/>
    <property type="evidence" value="ECO:0007669"/>
    <property type="project" value="TreeGrafter"/>
</dbReference>
<dbReference type="InterPro" id="IPR019734">
    <property type="entry name" value="TPR_rpt"/>
</dbReference>
<feature type="region of interest" description="Disordered" evidence="4">
    <location>
        <begin position="324"/>
        <end position="346"/>
    </location>
</feature>
<dbReference type="PROSITE" id="PS50005">
    <property type="entry name" value="TPR"/>
    <property type="match status" value="3"/>
</dbReference>
<feature type="domain" description="GSCFA" evidence="5">
    <location>
        <begin position="53"/>
        <end position="313"/>
    </location>
</feature>
<dbReference type="Pfam" id="PF08885">
    <property type="entry name" value="GSCFA"/>
    <property type="match status" value="1"/>
</dbReference>
<geneLocation type="plasmid" evidence="6 7">
    <name>pW43A</name>
</geneLocation>
<dbReference type="RefSeq" id="WP_127751135.1">
    <property type="nucleotide sequence ID" value="NZ_CP033220.1"/>
</dbReference>
<keyword evidence="1" id="KW-0677">Repeat</keyword>
<evidence type="ECO:0000259" key="5">
    <source>
        <dbReference type="Pfam" id="PF08885"/>
    </source>
</evidence>
<dbReference type="InterPro" id="IPR011990">
    <property type="entry name" value="TPR-like_helical_dom_sf"/>
</dbReference>
<name>A0A3T0N9B9_9RHOB</name>
<dbReference type="SUPFAM" id="SSF48452">
    <property type="entry name" value="TPR-like"/>
    <property type="match status" value="1"/>
</dbReference>
<gene>
    <name evidence="6" type="primary">bamD</name>
    <name evidence="6" type="ORF">EBB79_21910</name>
</gene>
<evidence type="ECO:0000313" key="6">
    <source>
        <dbReference type="EMBL" id="AZV80623.1"/>
    </source>
</evidence>
<keyword evidence="2 3" id="KW-0802">TPR repeat</keyword>
<feature type="repeat" description="TPR" evidence="3">
    <location>
        <begin position="385"/>
        <end position="418"/>
    </location>
</feature>
<feature type="repeat" description="TPR" evidence="3">
    <location>
        <begin position="453"/>
        <end position="486"/>
    </location>
</feature>
<dbReference type="PANTHER" id="PTHR44858:SF1">
    <property type="entry name" value="UDP-N-ACETYLGLUCOSAMINE--PEPTIDE N-ACETYLGLUCOSAMINYLTRANSFERASE SPINDLY-RELATED"/>
    <property type="match status" value="1"/>
</dbReference>
<proteinExistence type="predicted"/>
<evidence type="ECO:0000256" key="2">
    <source>
        <dbReference type="ARBA" id="ARBA00022803"/>
    </source>
</evidence>
<feature type="compositionally biased region" description="Polar residues" evidence="4">
    <location>
        <begin position="1"/>
        <end position="15"/>
    </location>
</feature>
<sequence length="505" mass="57241">MSLFQFSSQEASQNIRKNRSSRWPDGRRKNETRLTGFADVTVTPTFSFDTADKILTIGSCFAREIEKRLASLGFTLPALDIEIPQEERIRQTANSILNKYTVHSMENEIRWGFEDVGIPFQDFFLRGGEDTWHDAQMVPNLPPVSFERVTERRRMVSKMMSRLPECRIVVITLGLVEAWYDSKTEMFLNAMPPAFAIKEEPQRFQLRTLDLDEIVASLERIHGLITRYGHPDFKMLITVSPVPFKATMTGTDALIANTYGKSVQRAAAEVFNARHDNVNYFPSYEMVTLSERAAAYEADNIHVTRPMVEHIMATVVAAYAPSVSLSKAEEPRPENDRDREKSNTRSGLLLEAKQNLSDGNFESAITNLSSLLYRFSNKLRPAQLANAHLKLGVALFRTKQANEAVQQLKIAKKLNPEHPNTTYYLGLGLARLKQDDRALDMFREALRLDSSVPDHHWRLGKQLMNMQQEDEALTHLRNALALAPDHKGAKAALDEHARNAPNPTS</sequence>
<dbReference type="OrthoDB" id="369216at2"/>
<feature type="region of interest" description="Disordered" evidence="4">
    <location>
        <begin position="1"/>
        <end position="29"/>
    </location>
</feature>
<accession>A0A3T0N9B9</accession>
<dbReference type="Gene3D" id="1.25.40.10">
    <property type="entry name" value="Tetratricopeptide repeat domain"/>
    <property type="match status" value="1"/>
</dbReference>
<keyword evidence="7" id="KW-1185">Reference proteome</keyword>
<evidence type="ECO:0000313" key="7">
    <source>
        <dbReference type="Proteomes" id="UP000283063"/>
    </source>
</evidence>
<reference evidence="6 7" key="1">
    <citation type="submission" date="2018-10" db="EMBL/GenBank/DDBJ databases">
        <title>Parasedimentitalea marina sp. nov., a psychrophilic bacterium isolated from deep seawater of the New Britain Trench.</title>
        <authorList>
            <person name="Cao J."/>
        </authorList>
    </citation>
    <scope>NUCLEOTIDE SEQUENCE [LARGE SCALE GENOMIC DNA]</scope>
    <source>
        <strain evidence="6 7">W43</strain>
        <plasmid evidence="6 7">pW43A</plasmid>
    </source>
</reference>
<dbReference type="PANTHER" id="PTHR44858">
    <property type="entry name" value="TETRATRICOPEPTIDE REPEAT PROTEIN 6"/>
    <property type="match status" value="1"/>
</dbReference>
<dbReference type="InterPro" id="IPR050498">
    <property type="entry name" value="Ycf3"/>
</dbReference>
<evidence type="ECO:0000256" key="3">
    <source>
        <dbReference type="PROSITE-ProRule" id="PRU00339"/>
    </source>
</evidence>
<evidence type="ECO:0000256" key="1">
    <source>
        <dbReference type="ARBA" id="ARBA00022737"/>
    </source>
</evidence>
<evidence type="ECO:0000256" key="4">
    <source>
        <dbReference type="SAM" id="MobiDB-lite"/>
    </source>
</evidence>